<dbReference type="ExpressionAtlas" id="A0A2K3JSQ9">
    <property type="expression patterns" value="baseline"/>
</dbReference>
<organism evidence="2 3">
    <name type="scientific">Trifolium pratense</name>
    <name type="common">Red clover</name>
    <dbReference type="NCBI Taxonomy" id="57577"/>
    <lineage>
        <taxon>Eukaryota</taxon>
        <taxon>Viridiplantae</taxon>
        <taxon>Streptophyta</taxon>
        <taxon>Embryophyta</taxon>
        <taxon>Tracheophyta</taxon>
        <taxon>Spermatophyta</taxon>
        <taxon>Magnoliopsida</taxon>
        <taxon>eudicotyledons</taxon>
        <taxon>Gunneridae</taxon>
        <taxon>Pentapetalae</taxon>
        <taxon>rosids</taxon>
        <taxon>fabids</taxon>
        <taxon>Fabales</taxon>
        <taxon>Fabaceae</taxon>
        <taxon>Papilionoideae</taxon>
        <taxon>50 kb inversion clade</taxon>
        <taxon>NPAAA clade</taxon>
        <taxon>Hologalegina</taxon>
        <taxon>IRL clade</taxon>
        <taxon>Trifolieae</taxon>
        <taxon>Trifolium</taxon>
    </lineage>
</organism>
<evidence type="ECO:0000256" key="1">
    <source>
        <dbReference type="SAM" id="MobiDB-lite"/>
    </source>
</evidence>
<reference evidence="2 3" key="1">
    <citation type="journal article" date="2014" name="Am. J. Bot.">
        <title>Genome assembly and annotation for red clover (Trifolium pratense; Fabaceae).</title>
        <authorList>
            <person name="Istvanek J."/>
            <person name="Jaros M."/>
            <person name="Krenek A."/>
            <person name="Repkova J."/>
        </authorList>
    </citation>
    <scope>NUCLEOTIDE SEQUENCE [LARGE SCALE GENOMIC DNA]</scope>
    <source>
        <strain evidence="3">cv. Tatra</strain>
        <tissue evidence="2">Young leaves</tissue>
    </source>
</reference>
<proteinExistence type="predicted"/>
<dbReference type="EMBL" id="ASHM01121921">
    <property type="protein sequence ID" value="PNX57038.1"/>
    <property type="molecule type" value="Genomic_DNA"/>
</dbReference>
<sequence length="90" mass="10064">RKAETADKILPSSQVGQGQDDKPKRKRKERSKEETIFTVDDACISNVDNLPQGNEGNNQDIVNSCRNTHHAMDICNRPHKISCIDDATDT</sequence>
<name>A0A2K3JSQ9_TRIPR</name>
<keyword evidence="2" id="KW-0413">Isomerase</keyword>
<feature type="region of interest" description="Disordered" evidence="1">
    <location>
        <begin position="1"/>
        <end position="33"/>
    </location>
</feature>
<dbReference type="Proteomes" id="UP000236291">
    <property type="component" value="Unassembled WGS sequence"/>
</dbReference>
<accession>A0A2K3JSQ9</accession>
<protein>
    <submittedName>
        <fullName evidence="2">FKBP-type peptidyl-prolyl cis-trans isomerase</fullName>
    </submittedName>
</protein>
<comment type="caution">
    <text evidence="2">The sequence shown here is derived from an EMBL/GenBank/DDBJ whole genome shotgun (WGS) entry which is preliminary data.</text>
</comment>
<evidence type="ECO:0000313" key="3">
    <source>
        <dbReference type="Proteomes" id="UP000236291"/>
    </source>
</evidence>
<feature type="non-terminal residue" evidence="2">
    <location>
        <position position="1"/>
    </location>
</feature>
<evidence type="ECO:0000313" key="2">
    <source>
        <dbReference type="EMBL" id="PNX57038.1"/>
    </source>
</evidence>
<gene>
    <name evidence="2" type="ORF">L195_g058496</name>
</gene>
<dbReference type="GO" id="GO:0016853">
    <property type="term" value="F:isomerase activity"/>
    <property type="evidence" value="ECO:0007669"/>
    <property type="project" value="UniProtKB-KW"/>
</dbReference>
<dbReference type="AlphaFoldDB" id="A0A2K3JSQ9"/>
<reference evidence="2 3" key="2">
    <citation type="journal article" date="2017" name="Front. Plant Sci.">
        <title>Gene Classification and Mining of Molecular Markers Useful in Red Clover (Trifolium pratense) Breeding.</title>
        <authorList>
            <person name="Istvanek J."/>
            <person name="Dluhosova J."/>
            <person name="Dluhos P."/>
            <person name="Patkova L."/>
            <person name="Nedelnik J."/>
            <person name="Repkova J."/>
        </authorList>
    </citation>
    <scope>NUCLEOTIDE SEQUENCE [LARGE SCALE GENOMIC DNA]</scope>
    <source>
        <strain evidence="3">cv. Tatra</strain>
        <tissue evidence="2">Young leaves</tissue>
    </source>
</reference>